<dbReference type="RefSeq" id="WP_047783643.1">
    <property type="nucleotide sequence ID" value="NZ_JZWI01000006.1"/>
</dbReference>
<dbReference type="InterPro" id="IPR044000">
    <property type="entry name" value="Phage_tube_2"/>
</dbReference>
<dbReference type="EMBL" id="JZWI01000006">
    <property type="protein sequence ID" value="KLN57620.1"/>
    <property type="molecule type" value="Genomic_DNA"/>
</dbReference>
<organism evidence="1 2">
    <name type="scientific">Variovorax paradoxus</name>
    <dbReference type="NCBI Taxonomy" id="34073"/>
    <lineage>
        <taxon>Bacteria</taxon>
        <taxon>Pseudomonadati</taxon>
        <taxon>Pseudomonadota</taxon>
        <taxon>Betaproteobacteria</taxon>
        <taxon>Burkholderiales</taxon>
        <taxon>Comamonadaceae</taxon>
        <taxon>Variovorax</taxon>
    </lineage>
</organism>
<gene>
    <name evidence="1" type="ORF">VPARA_11330</name>
</gene>
<accession>A0A0H2MLG3</accession>
<evidence type="ECO:0000313" key="1">
    <source>
        <dbReference type="EMBL" id="KLN57620.1"/>
    </source>
</evidence>
<dbReference type="Pfam" id="PF18906">
    <property type="entry name" value="Phage_tube_2"/>
    <property type="match status" value="1"/>
</dbReference>
<evidence type="ECO:0000313" key="2">
    <source>
        <dbReference type="Proteomes" id="UP000035170"/>
    </source>
</evidence>
<reference evidence="1 2" key="1">
    <citation type="submission" date="2015-03" db="EMBL/GenBank/DDBJ databases">
        <title>Genome sequence of Variovorax paradoxus TBEA6.</title>
        <authorList>
            <person name="Poehlein A."/>
            <person name="Schuldes J."/>
            <person name="Wuebbeler J.H."/>
            <person name="Hiessl S."/>
            <person name="Steinbuechel A."/>
            <person name="Daniel R."/>
        </authorList>
    </citation>
    <scope>NUCLEOTIDE SEQUENCE [LARGE SCALE GENOMIC DNA]</scope>
    <source>
        <strain evidence="1 2">TBEA6</strain>
    </source>
</reference>
<sequence length="309" mass="32243">MAKLMRKMAILAKVETVRGTDPIPTGAANAMLVSEVTLTPIEGDVVQRDNIKPYFGSAGSVLVTQYSKVAFSIEMAGVGVAGDVPAYAPLMRGCAMSVTTAAGVSTTFAPVSDAIESLTIYGNIDGIVHKMTDAHGTVKAAVDAKGIPKWQFEFTGLFSPAADAALPVADYSKYLAPLGVNKANSTLTLDGLGLAAASFAFDVGNTVVKRDLMTVDSVEITGRVSTGSVTFENTSVAVKDWIGMARSSAIVAMALKHGVGATNIVEIKSTRAQIGKPTYSDSDGVQMVTVPLEFLPSNTGNDEWSIVVR</sequence>
<dbReference type="Proteomes" id="UP000035170">
    <property type="component" value="Unassembled WGS sequence"/>
</dbReference>
<comment type="caution">
    <text evidence="1">The sequence shown here is derived from an EMBL/GenBank/DDBJ whole genome shotgun (WGS) entry which is preliminary data.</text>
</comment>
<proteinExistence type="predicted"/>
<dbReference type="PATRIC" id="fig|34073.19.peg.1153"/>
<protein>
    <submittedName>
        <fullName evidence="1">Uncharacterized protein</fullName>
    </submittedName>
</protein>
<name>A0A0H2MLG3_VARPD</name>
<dbReference type="AlphaFoldDB" id="A0A0H2MLG3"/>
<keyword evidence="2" id="KW-1185">Reference proteome</keyword>